<gene>
    <name evidence="1" type="ORF">g.121203</name>
</gene>
<proteinExistence type="predicted"/>
<dbReference type="EMBL" id="GGMR01014756">
    <property type="protein sequence ID" value="MBY27375.1"/>
    <property type="molecule type" value="Transcribed_RNA"/>
</dbReference>
<reference evidence="1" key="1">
    <citation type="submission" date="2018-04" db="EMBL/GenBank/DDBJ databases">
        <title>Transcriptome of Schizaphis graminum biotype I.</title>
        <authorList>
            <person name="Scully E.D."/>
            <person name="Geib S.M."/>
            <person name="Palmer N.A."/>
            <person name="Koch K."/>
            <person name="Bradshaw J."/>
            <person name="Heng-Moss T."/>
            <person name="Sarath G."/>
        </authorList>
    </citation>
    <scope>NUCLEOTIDE SEQUENCE</scope>
</reference>
<dbReference type="AlphaFoldDB" id="A0A2S2PD98"/>
<name>A0A2S2PD98_SCHGA</name>
<protein>
    <submittedName>
        <fullName evidence="1">Uncharacterized protein</fullName>
    </submittedName>
</protein>
<organism evidence="1">
    <name type="scientific">Schizaphis graminum</name>
    <name type="common">Green bug aphid</name>
    <dbReference type="NCBI Taxonomy" id="13262"/>
    <lineage>
        <taxon>Eukaryota</taxon>
        <taxon>Metazoa</taxon>
        <taxon>Ecdysozoa</taxon>
        <taxon>Arthropoda</taxon>
        <taxon>Hexapoda</taxon>
        <taxon>Insecta</taxon>
        <taxon>Pterygota</taxon>
        <taxon>Neoptera</taxon>
        <taxon>Paraneoptera</taxon>
        <taxon>Hemiptera</taxon>
        <taxon>Sternorrhyncha</taxon>
        <taxon>Aphidomorpha</taxon>
        <taxon>Aphidoidea</taxon>
        <taxon>Aphididae</taxon>
        <taxon>Aphidini</taxon>
        <taxon>Schizaphis</taxon>
    </lineage>
</organism>
<accession>A0A2S2PD98</accession>
<evidence type="ECO:0000313" key="1">
    <source>
        <dbReference type="EMBL" id="MBY27375.1"/>
    </source>
</evidence>
<sequence>MYNVLYGLKYYIYYYARIAGGGTGGAYAEATKAATSPAPSAKTPSWGDERHKGYTRLRECVLRQYATTRILYERDNNNNVYNAPYTAVQTRTESHTIIIFVYVFRTATCTRVASIIIYIRVSSALCNIIISCGTDDRFSHGPNDTYYARITLVGGFLSAFIPPSTRFPRAVRVQQ</sequence>